<dbReference type="GO" id="GO:0005886">
    <property type="term" value="C:plasma membrane"/>
    <property type="evidence" value="ECO:0007669"/>
    <property type="project" value="UniProtKB-SubCell"/>
</dbReference>
<dbReference type="InterPro" id="IPR000390">
    <property type="entry name" value="Small_drug/metabolite_transptr"/>
</dbReference>
<organism evidence="9 10">
    <name type="scientific">Thermoflavimicrobium dichotomicum</name>
    <dbReference type="NCBI Taxonomy" id="46223"/>
    <lineage>
        <taxon>Bacteria</taxon>
        <taxon>Bacillati</taxon>
        <taxon>Bacillota</taxon>
        <taxon>Bacilli</taxon>
        <taxon>Bacillales</taxon>
        <taxon>Thermoactinomycetaceae</taxon>
        <taxon>Thermoflavimicrobium</taxon>
    </lineage>
</organism>
<protein>
    <submittedName>
        <fullName evidence="9">Small multidrug resistance pump</fullName>
    </submittedName>
</protein>
<dbReference type="Pfam" id="PF00893">
    <property type="entry name" value="Multi_Drug_Res"/>
    <property type="match status" value="1"/>
</dbReference>
<keyword evidence="4 7" id="KW-0812">Transmembrane</keyword>
<comment type="subcellular location">
    <subcellularLocation>
        <location evidence="1 7">Cell membrane</location>
        <topology evidence="1 7">Multi-pass membrane protein</topology>
    </subcellularLocation>
</comment>
<feature type="transmembrane region" description="Helical" evidence="8">
    <location>
        <begin position="60"/>
        <end position="79"/>
    </location>
</feature>
<evidence type="ECO:0000256" key="5">
    <source>
        <dbReference type="ARBA" id="ARBA00022989"/>
    </source>
</evidence>
<feature type="transmembrane region" description="Helical" evidence="8">
    <location>
        <begin position="30"/>
        <end position="48"/>
    </location>
</feature>
<dbReference type="GO" id="GO:0022857">
    <property type="term" value="F:transmembrane transporter activity"/>
    <property type="evidence" value="ECO:0007669"/>
    <property type="project" value="InterPro"/>
</dbReference>
<evidence type="ECO:0000256" key="6">
    <source>
        <dbReference type="ARBA" id="ARBA00023136"/>
    </source>
</evidence>
<accession>A0A1I3UR88</accession>
<sequence length="109" mass="11755">MKGYLYLFIAIFGELIATSSLKASQGFSKLVPSLIVIIGYGTAFYFLSLSLKYIPLGISYAIWSGVGTALTAIIGYWFWKESLNIAQLIGIILIIAGVVLLNLSKNASA</sequence>
<keyword evidence="6 8" id="KW-0472">Membrane</keyword>
<dbReference type="Gene3D" id="1.10.3730.20">
    <property type="match status" value="1"/>
</dbReference>
<proteinExistence type="inferred from homology"/>
<keyword evidence="2" id="KW-0813">Transport</keyword>
<dbReference type="SUPFAM" id="SSF103481">
    <property type="entry name" value="Multidrug resistance efflux transporter EmrE"/>
    <property type="match status" value="1"/>
</dbReference>
<dbReference type="Proteomes" id="UP000199545">
    <property type="component" value="Unassembled WGS sequence"/>
</dbReference>
<dbReference type="PANTHER" id="PTHR30561:SF1">
    <property type="entry name" value="MULTIDRUG TRANSPORTER EMRE"/>
    <property type="match status" value="1"/>
</dbReference>
<dbReference type="RefSeq" id="WP_093231607.1">
    <property type="nucleotide sequence ID" value="NZ_FORR01000027.1"/>
</dbReference>
<reference evidence="9 10" key="1">
    <citation type="submission" date="2016-10" db="EMBL/GenBank/DDBJ databases">
        <authorList>
            <person name="de Groot N.N."/>
        </authorList>
    </citation>
    <scope>NUCLEOTIDE SEQUENCE [LARGE SCALE GENOMIC DNA]</scope>
    <source>
        <strain evidence="9 10">DSM 44778</strain>
    </source>
</reference>
<evidence type="ECO:0000256" key="3">
    <source>
        <dbReference type="ARBA" id="ARBA00022475"/>
    </source>
</evidence>
<evidence type="ECO:0000256" key="7">
    <source>
        <dbReference type="RuleBase" id="RU003942"/>
    </source>
</evidence>
<gene>
    <name evidence="9" type="ORF">SAMN05421852_12732</name>
</gene>
<name>A0A1I3UR88_9BACL</name>
<evidence type="ECO:0000313" key="10">
    <source>
        <dbReference type="Proteomes" id="UP000199545"/>
    </source>
</evidence>
<feature type="transmembrane region" description="Helical" evidence="8">
    <location>
        <begin position="85"/>
        <end position="103"/>
    </location>
</feature>
<feature type="transmembrane region" description="Helical" evidence="8">
    <location>
        <begin position="5"/>
        <end position="24"/>
    </location>
</feature>
<keyword evidence="3" id="KW-1003">Cell membrane</keyword>
<comment type="similarity">
    <text evidence="7">Belongs to the drug/metabolite transporter (DMT) superfamily. Small multidrug resistance (SMR) (TC 2.A.7.1) family.</text>
</comment>
<dbReference type="PANTHER" id="PTHR30561">
    <property type="entry name" value="SMR FAMILY PROTON-DEPENDENT DRUG EFFLUX TRANSPORTER SUGE"/>
    <property type="match status" value="1"/>
</dbReference>
<dbReference type="STRING" id="46223.SAMN05421852_12732"/>
<evidence type="ECO:0000256" key="2">
    <source>
        <dbReference type="ARBA" id="ARBA00022448"/>
    </source>
</evidence>
<dbReference type="OrthoDB" id="21828at2"/>
<evidence type="ECO:0000256" key="1">
    <source>
        <dbReference type="ARBA" id="ARBA00004651"/>
    </source>
</evidence>
<dbReference type="FunFam" id="1.10.3730.20:FF:000001">
    <property type="entry name" value="Quaternary ammonium compound resistance transporter SugE"/>
    <property type="match status" value="1"/>
</dbReference>
<evidence type="ECO:0000256" key="8">
    <source>
        <dbReference type="SAM" id="Phobius"/>
    </source>
</evidence>
<dbReference type="InterPro" id="IPR037185">
    <property type="entry name" value="EmrE-like"/>
</dbReference>
<dbReference type="InterPro" id="IPR045324">
    <property type="entry name" value="Small_multidrug_res"/>
</dbReference>
<dbReference type="AlphaFoldDB" id="A0A1I3UR88"/>
<dbReference type="EMBL" id="FORR01000027">
    <property type="protein sequence ID" value="SFJ85858.1"/>
    <property type="molecule type" value="Genomic_DNA"/>
</dbReference>
<evidence type="ECO:0000313" key="9">
    <source>
        <dbReference type="EMBL" id="SFJ85858.1"/>
    </source>
</evidence>
<keyword evidence="5 8" id="KW-1133">Transmembrane helix</keyword>
<evidence type="ECO:0000256" key="4">
    <source>
        <dbReference type="ARBA" id="ARBA00022692"/>
    </source>
</evidence>
<keyword evidence="10" id="KW-1185">Reference proteome</keyword>